<dbReference type="Proteomes" id="UP000075714">
    <property type="component" value="Unassembled WGS sequence"/>
</dbReference>
<comment type="caution">
    <text evidence="1">The sequence shown here is derived from an EMBL/GenBank/DDBJ whole genome shotgun (WGS) entry which is preliminary data.</text>
</comment>
<dbReference type="InterPro" id="IPR037219">
    <property type="entry name" value="Peptidase_M41-like"/>
</dbReference>
<name>A0A150H0A1_GONPE</name>
<evidence type="ECO:0008006" key="3">
    <source>
        <dbReference type="Google" id="ProtNLM"/>
    </source>
</evidence>
<dbReference type="OrthoDB" id="66620at2759"/>
<keyword evidence="2" id="KW-1185">Reference proteome</keyword>
<reference evidence="2" key="1">
    <citation type="journal article" date="2016" name="Nat. Commun.">
        <title>The Gonium pectorale genome demonstrates co-option of cell cycle regulation during the evolution of multicellularity.</title>
        <authorList>
            <person name="Hanschen E.R."/>
            <person name="Marriage T.N."/>
            <person name="Ferris P.J."/>
            <person name="Hamaji T."/>
            <person name="Toyoda A."/>
            <person name="Fujiyama A."/>
            <person name="Neme R."/>
            <person name="Noguchi H."/>
            <person name="Minakuchi Y."/>
            <person name="Suzuki M."/>
            <person name="Kawai-Toyooka H."/>
            <person name="Smith D.R."/>
            <person name="Sparks H."/>
            <person name="Anderson J."/>
            <person name="Bakaric R."/>
            <person name="Luria V."/>
            <person name="Karger A."/>
            <person name="Kirschner M.W."/>
            <person name="Durand P.M."/>
            <person name="Michod R.E."/>
            <person name="Nozaki H."/>
            <person name="Olson B.J."/>
        </authorList>
    </citation>
    <scope>NUCLEOTIDE SEQUENCE [LARGE SCALE GENOMIC DNA]</scope>
    <source>
        <strain evidence="2">NIES-2863</strain>
    </source>
</reference>
<dbReference type="AlphaFoldDB" id="A0A150H0A1"/>
<dbReference type="GO" id="GO:0004176">
    <property type="term" value="F:ATP-dependent peptidase activity"/>
    <property type="evidence" value="ECO:0007669"/>
    <property type="project" value="InterPro"/>
</dbReference>
<sequence>MWPATICGEPRFLCGPVKESFEKLREAGVTRKWGSELTDALRRRNVFIGELRQVGIKNPDKIAVPSVRNDAAFLFSVVASTSVLADRVLKHEAAHFLVGYLLGVPITGYSVELGREHTEFAEAKLQQRIIERTLTDEEIDALALVAVAGIAAEGRDYEEVMGQTADLFDLQRLLLRSRAKLSDAQQQNVTRWAVWSAAGLLRAHGQEHAALVEAMRRGASMAECVQAIEGAGGDKAQ</sequence>
<evidence type="ECO:0000313" key="2">
    <source>
        <dbReference type="Proteomes" id="UP000075714"/>
    </source>
</evidence>
<dbReference type="PANTHER" id="PTHR33471">
    <property type="entry name" value="ATP-DEPENDENT ZINC METALLOPROTEASE-RELATED"/>
    <property type="match status" value="1"/>
</dbReference>
<accession>A0A150H0A1</accession>
<dbReference type="EMBL" id="LSYV01000003">
    <property type="protein sequence ID" value="KXZ55454.1"/>
    <property type="molecule type" value="Genomic_DNA"/>
</dbReference>
<dbReference type="SUPFAM" id="SSF140990">
    <property type="entry name" value="FtsH protease domain-like"/>
    <property type="match status" value="1"/>
</dbReference>
<gene>
    <name evidence="1" type="ORF">GPECTOR_2g1003</name>
</gene>
<dbReference type="GO" id="GO:0006508">
    <property type="term" value="P:proteolysis"/>
    <property type="evidence" value="ECO:0007669"/>
    <property type="project" value="InterPro"/>
</dbReference>
<dbReference type="PANTHER" id="PTHR33471:SF7">
    <property type="entry name" value="ATP-DEPENDENT ZINC METALLOPROTEASE-RELATED"/>
    <property type="match status" value="1"/>
</dbReference>
<dbReference type="GO" id="GO:0004222">
    <property type="term" value="F:metalloendopeptidase activity"/>
    <property type="evidence" value="ECO:0007669"/>
    <property type="project" value="InterPro"/>
</dbReference>
<proteinExistence type="predicted"/>
<organism evidence="1 2">
    <name type="scientific">Gonium pectorale</name>
    <name type="common">Green alga</name>
    <dbReference type="NCBI Taxonomy" id="33097"/>
    <lineage>
        <taxon>Eukaryota</taxon>
        <taxon>Viridiplantae</taxon>
        <taxon>Chlorophyta</taxon>
        <taxon>core chlorophytes</taxon>
        <taxon>Chlorophyceae</taxon>
        <taxon>CS clade</taxon>
        <taxon>Chlamydomonadales</taxon>
        <taxon>Volvocaceae</taxon>
        <taxon>Gonium</taxon>
    </lineage>
</organism>
<dbReference type="STRING" id="33097.A0A150H0A1"/>
<dbReference type="GO" id="GO:0005524">
    <property type="term" value="F:ATP binding"/>
    <property type="evidence" value="ECO:0007669"/>
    <property type="project" value="InterPro"/>
</dbReference>
<evidence type="ECO:0000313" key="1">
    <source>
        <dbReference type="EMBL" id="KXZ55454.1"/>
    </source>
</evidence>
<protein>
    <recommendedName>
        <fullName evidence="3">Peptidase M41 domain-containing protein</fullName>
    </recommendedName>
</protein>